<dbReference type="EMBL" id="CM029054">
    <property type="protein sequence ID" value="KAG2543831.1"/>
    <property type="molecule type" value="Genomic_DNA"/>
</dbReference>
<dbReference type="Proteomes" id="UP000823388">
    <property type="component" value="Chromosome 9N"/>
</dbReference>
<keyword evidence="1" id="KW-0812">Transmembrane</keyword>
<sequence>MVHEILLSLGALAGTSLSETLTSPTDASSCEARPPYIVLRTALQPLLRHIFFIILIPVWHGAYFIGTCMSLTCMALVCTALDLHDALTYTAHVFASSCMALVRCMIFASLVFWNKFPCRIFQRFECRSIHAMFL</sequence>
<feature type="chain" id="PRO_5035822021" evidence="2">
    <location>
        <begin position="19"/>
        <end position="134"/>
    </location>
</feature>
<reference evidence="3" key="1">
    <citation type="submission" date="2020-05" db="EMBL/GenBank/DDBJ databases">
        <title>WGS assembly of Panicum virgatum.</title>
        <authorList>
            <person name="Lovell J.T."/>
            <person name="Jenkins J."/>
            <person name="Shu S."/>
            <person name="Juenger T.E."/>
            <person name="Schmutz J."/>
        </authorList>
    </citation>
    <scope>NUCLEOTIDE SEQUENCE</scope>
    <source>
        <strain evidence="3">AP13</strain>
    </source>
</reference>
<dbReference type="AlphaFoldDB" id="A0A8T0N1Z5"/>
<comment type="caution">
    <text evidence="3">The sequence shown here is derived from an EMBL/GenBank/DDBJ whole genome shotgun (WGS) entry which is preliminary data.</text>
</comment>
<keyword evidence="1" id="KW-0472">Membrane</keyword>
<feature type="transmembrane region" description="Helical" evidence="1">
    <location>
        <begin position="89"/>
        <end position="113"/>
    </location>
</feature>
<evidence type="ECO:0000313" key="4">
    <source>
        <dbReference type="Proteomes" id="UP000823388"/>
    </source>
</evidence>
<evidence type="ECO:0000256" key="2">
    <source>
        <dbReference type="SAM" id="SignalP"/>
    </source>
</evidence>
<name>A0A8T0N1Z5_PANVG</name>
<proteinExistence type="predicted"/>
<keyword evidence="1" id="KW-1133">Transmembrane helix</keyword>
<gene>
    <name evidence="3" type="ORF">PVAP13_9NG770100</name>
</gene>
<evidence type="ECO:0000313" key="3">
    <source>
        <dbReference type="EMBL" id="KAG2543831.1"/>
    </source>
</evidence>
<keyword evidence="4" id="KW-1185">Reference proteome</keyword>
<evidence type="ECO:0000256" key="1">
    <source>
        <dbReference type="SAM" id="Phobius"/>
    </source>
</evidence>
<feature type="signal peptide" evidence="2">
    <location>
        <begin position="1"/>
        <end position="18"/>
    </location>
</feature>
<keyword evidence="2" id="KW-0732">Signal</keyword>
<accession>A0A8T0N1Z5</accession>
<protein>
    <submittedName>
        <fullName evidence="3">Uncharacterized protein</fullName>
    </submittedName>
</protein>
<organism evidence="3 4">
    <name type="scientific">Panicum virgatum</name>
    <name type="common">Blackwell switchgrass</name>
    <dbReference type="NCBI Taxonomy" id="38727"/>
    <lineage>
        <taxon>Eukaryota</taxon>
        <taxon>Viridiplantae</taxon>
        <taxon>Streptophyta</taxon>
        <taxon>Embryophyta</taxon>
        <taxon>Tracheophyta</taxon>
        <taxon>Spermatophyta</taxon>
        <taxon>Magnoliopsida</taxon>
        <taxon>Liliopsida</taxon>
        <taxon>Poales</taxon>
        <taxon>Poaceae</taxon>
        <taxon>PACMAD clade</taxon>
        <taxon>Panicoideae</taxon>
        <taxon>Panicodae</taxon>
        <taxon>Paniceae</taxon>
        <taxon>Panicinae</taxon>
        <taxon>Panicum</taxon>
        <taxon>Panicum sect. Hiantes</taxon>
    </lineage>
</organism>